<reference evidence="1" key="1">
    <citation type="journal article" date="2021" name="Proc. Natl. Acad. Sci. U.S.A.">
        <title>A Catalog of Tens of Thousands of Viruses from Human Metagenomes Reveals Hidden Associations with Chronic Diseases.</title>
        <authorList>
            <person name="Tisza M.J."/>
            <person name="Buck C.B."/>
        </authorList>
    </citation>
    <scope>NUCLEOTIDE SEQUENCE</scope>
    <source>
        <strain evidence="1">CtEJj1</strain>
    </source>
</reference>
<proteinExistence type="predicted"/>
<accession>A0A8S5U6T4</accession>
<name>A0A8S5U6T4_9CAUD</name>
<dbReference type="EMBL" id="BK016020">
    <property type="protein sequence ID" value="DAF90086.1"/>
    <property type="molecule type" value="Genomic_DNA"/>
</dbReference>
<evidence type="ECO:0000313" key="1">
    <source>
        <dbReference type="EMBL" id="DAF90086.1"/>
    </source>
</evidence>
<protein>
    <submittedName>
        <fullName evidence="1">Uncharacterized protein</fullName>
    </submittedName>
</protein>
<sequence length="133" mass="14890">MNKKYDLTGMRFGTLAVTGFNGRDKDGHLQWNCLCDCGNRSVVNGTALRNGSVKACKRCGHLKDITNQRFGYLTAKERVYQTENGMSIWKCQCDCGNVTNVPINHLTTHHTESCGHCIKNDYINHGTYCEGKP</sequence>
<organism evidence="1">
    <name type="scientific">Siphoviridae sp. ctEJj1</name>
    <dbReference type="NCBI Taxonomy" id="2825395"/>
    <lineage>
        <taxon>Viruses</taxon>
        <taxon>Duplodnaviria</taxon>
        <taxon>Heunggongvirae</taxon>
        <taxon>Uroviricota</taxon>
        <taxon>Caudoviricetes</taxon>
    </lineage>
</organism>